<evidence type="ECO:0000313" key="44">
    <source>
        <dbReference type="EMBL" id="QLI56399.1"/>
    </source>
</evidence>
<reference evidence="22" key="4">
    <citation type="submission" date="2020-05" db="EMBL/GenBank/DDBJ databases">
        <authorList>
            <person name="Santiago J.C.A."/>
        </authorList>
    </citation>
    <scope>NUCLEOTIDE SEQUENCE</scope>
    <source>
        <strain evidence="22">U003-C</strain>
        <strain evidence="23">U003-o1</strain>
        <strain evidence="24">U003-o2</strain>
        <strain evidence="25">U003-o3</strain>
        <strain evidence="37">U004-C</strain>
        <strain evidence="39">U004-D</strain>
        <strain evidence="38">U004-o1</strain>
        <strain evidence="28">U007-B</strain>
        <strain evidence="29">U007-o1</strain>
        <strain evidence="30">U008-B</strain>
        <strain evidence="31">U008-D</strain>
        <strain evidence="32">U008-o1</strain>
        <strain evidence="40">U020-B</strain>
        <strain evidence="41">U020-C</strain>
        <strain evidence="42">U020-o1</strain>
        <strain evidence="43">U023-o1</strain>
        <strain evidence="44">U030-C</strain>
        <strain evidence="26">U032-B</strain>
        <strain evidence="27">U032-o1</strain>
        <strain evidence="33">U034-B</strain>
        <strain evidence="34">U034-C</strain>
        <strain evidence="35">U034-o1</strain>
        <strain evidence="36">U034-o2</strain>
    </source>
</reference>
<dbReference type="EMBL" id="MT510668">
    <property type="protein sequence ID" value="QLI56220.1"/>
    <property type="molecule type" value="Genomic_DNA"/>
</dbReference>
<reference evidence="17" key="2">
    <citation type="submission" date="2019-04" db="EMBL/GenBank/DDBJ databases">
        <title>Spread of a new Kaposi's sarcoma-associated herpesvirus variant driving severe pathologies in men who have sex with men.</title>
        <authorList>
            <person name="Jary A."/>
            <person name="Leducq V."/>
            <person name="Desire N."/>
            <person name="Palich R."/>
            <person name="Joly V."/>
            <person name="Canestri A."/>
            <person name="Gothland A."/>
            <person name="Lambert-Niclot S."/>
            <person name="Surgers L."/>
            <person name="Amiel C."/>
            <person name="Descamps D."/>
            <person name="Spano J.-P."/>
            <person name="Katlama C."/>
            <person name="Calvez V."/>
            <person name="Marcelin A.-G."/>
        </authorList>
    </citation>
    <scope>NUCLEOTIDE SEQUENCE</scope>
    <source>
        <strain evidence="17">P030_KS</strain>
        <strain evidence="18">P072_MCD</strain>
        <strain evidence="19">P075_MCD</strain>
        <strain evidence="20">P076_PEL</strain>
    </source>
</reference>
<evidence type="ECO:0000313" key="19">
    <source>
        <dbReference type="EMBL" id="QKE51575.1"/>
    </source>
</evidence>
<evidence type="ECO:0000313" key="26">
    <source>
        <dbReference type="EMBL" id="QLI54797.1"/>
    </source>
</evidence>
<reference evidence="21" key="3">
    <citation type="journal article" date="2020" name="Virus Evol.">
        <title>Dual infection and recombination of Kaposi sarcoma herpesvirus revealed by whole-genome sequence analysis of effusion samples.</title>
        <authorList>
            <person name="Cornejo Castro E.M."/>
            <person name="Marshall V."/>
            <person name="Lack J."/>
            <person name="Lurain K."/>
            <person name="Immonen T."/>
            <person name="Labo N."/>
            <person name="Fisher N.C."/>
            <person name="Ramaswami R."/>
            <person name="Wyvill K.M."/>
            <person name="Aleman K."/>
            <person name="Polizzotto M.N."/>
            <person name="Cam M."/>
            <person name="Keele B.F."/>
            <person name="Yarchoan R."/>
            <person name="Uldrick T.S."/>
            <person name="Whitby D."/>
        </authorList>
    </citation>
    <scope>NUCLEOTIDE SEQUENCE</scope>
    <source>
        <strain evidence="21">FNL014</strain>
    </source>
</reference>
<dbReference type="EMBL" id="KT271465">
    <property type="protein sequence ID" value="ALH45234.1"/>
    <property type="molecule type" value="Genomic_DNA"/>
</dbReference>
<evidence type="ECO:0000313" key="11">
    <source>
        <dbReference type="EMBL" id="ALH44972.1"/>
    </source>
</evidence>
<evidence type="ECO:0000313" key="10">
    <source>
        <dbReference type="EMBL" id="ALH44884.1"/>
    </source>
</evidence>
<evidence type="ECO:0000313" key="7">
    <source>
        <dbReference type="EMBL" id="ALH44620.1"/>
    </source>
</evidence>
<dbReference type="EMBL" id="KT271462">
    <property type="protein sequence ID" value="ALH44972.1"/>
    <property type="molecule type" value="Genomic_DNA"/>
</dbReference>
<evidence type="ECO:0000313" key="6">
    <source>
        <dbReference type="EMBL" id="ALH44532.1"/>
    </source>
</evidence>
<evidence type="ECO:0000313" key="5">
    <source>
        <dbReference type="EMBL" id="ALH44445.1"/>
    </source>
</evidence>
<sequence length="102" mass="10845">MSMTSPSPVTGGMVDGSVLVRMATKPPVIGLITVLFLLVIGACVYCCIRVFLAARLWRATPLGRATVAYQVLRTLGPQAGAHAPPTVGIATQEPYRTIYMPD</sequence>
<evidence type="ECO:0000313" key="22">
    <source>
        <dbReference type="EMBL" id="QLI54441.1"/>
    </source>
</evidence>
<dbReference type="EMBL" id="MT510660">
    <property type="protein sequence ID" value="QLI55509.1"/>
    <property type="molecule type" value="Genomic_DNA"/>
</dbReference>
<dbReference type="EMBL" id="MT510661">
    <property type="protein sequence ID" value="QLI55598.1"/>
    <property type="molecule type" value="Genomic_DNA"/>
</dbReference>
<evidence type="ECO:0000313" key="4">
    <source>
        <dbReference type="EMBL" id="ALH44357.1"/>
    </source>
</evidence>
<dbReference type="EMBL" id="KT271461">
    <property type="protein sequence ID" value="ALH44884.1"/>
    <property type="molecule type" value="Genomic_DNA"/>
</dbReference>
<accession>A0A0N9RP66</accession>
<dbReference type="EMBL" id="MT510652">
    <property type="protein sequence ID" value="QLI54797.1"/>
    <property type="molecule type" value="Genomic_DNA"/>
</dbReference>
<evidence type="ECO:0000313" key="27">
    <source>
        <dbReference type="EMBL" id="QLI54886.1"/>
    </source>
</evidence>
<dbReference type="EMBL" id="MT510670">
    <property type="protein sequence ID" value="QLI56399.1"/>
    <property type="molecule type" value="Genomic_DNA"/>
</dbReference>
<dbReference type="EMBL" id="KT271453">
    <property type="protein sequence ID" value="ALH44183.1"/>
    <property type="molecule type" value="Genomic_DNA"/>
</dbReference>
<evidence type="ECO:0000313" key="9">
    <source>
        <dbReference type="EMBL" id="ALH44796.1"/>
    </source>
</evidence>
<dbReference type="EMBL" id="MK876735">
    <property type="protein sequence ID" value="QKE51575.1"/>
    <property type="molecule type" value="Genomic_DNA"/>
</dbReference>
<dbReference type="EMBL" id="MT510662">
    <property type="protein sequence ID" value="QLI55687.1"/>
    <property type="molecule type" value="Genomic_DNA"/>
</dbReference>
<dbReference type="EMBL" id="MT510653">
    <property type="protein sequence ID" value="QLI54886.1"/>
    <property type="molecule type" value="Genomic_DNA"/>
</dbReference>
<dbReference type="EMBL" id="MK876734">
    <property type="protein sequence ID" value="QKE51488.1"/>
    <property type="molecule type" value="Genomic_DNA"/>
</dbReference>
<keyword evidence="1" id="KW-0812">Transmembrane</keyword>
<evidence type="ECO:0000313" key="24">
    <source>
        <dbReference type="EMBL" id="QLI54619.1"/>
    </source>
</evidence>
<dbReference type="EMBL" id="KT271459">
    <property type="protein sequence ID" value="ALH44708.1"/>
    <property type="molecule type" value="Genomic_DNA"/>
</dbReference>
<dbReference type="EMBL" id="KT271455">
    <property type="protein sequence ID" value="ALH44357.1"/>
    <property type="molecule type" value="Genomic_DNA"/>
</dbReference>
<evidence type="ECO:0000313" key="15">
    <source>
        <dbReference type="EMBL" id="ALH45410.1"/>
    </source>
</evidence>
<dbReference type="EMBL" id="KT271467">
    <property type="protein sequence ID" value="ALH45410.1"/>
    <property type="molecule type" value="Genomic_DNA"/>
</dbReference>
<evidence type="ECO:0000313" key="41">
    <source>
        <dbReference type="EMBL" id="QLI56131.1"/>
    </source>
</evidence>
<dbReference type="EMBL" id="MT510649">
    <property type="protein sequence ID" value="QLI54530.1"/>
    <property type="molecule type" value="Genomic_DNA"/>
</dbReference>
<reference evidence="16" key="1">
    <citation type="journal article" date="2015" name="J. Virol.">
        <title>Whole-Genome Sequencing of Kaposi's Sarcoma-Associated Herpesvirus from Zambian Kaposi's Sarcoma Biopsy Specimens Reveals Unique Viral Diversity.</title>
        <authorList>
            <person name="Olp L.N."/>
            <person name="Jeanniard A."/>
            <person name="Marimo C."/>
            <person name="West J.T."/>
            <person name="Wood C."/>
        </authorList>
    </citation>
    <scope>NUCLEOTIDE SEQUENCE</scope>
    <source>
        <strain evidence="2">ZM004</strain>
        <strain evidence="3">ZM027</strain>
        <strain evidence="4">ZM091</strain>
        <strain evidence="5">ZM095</strain>
        <strain evidence="6">ZM102</strain>
        <strain evidence="7">ZM106</strain>
        <strain evidence="8">ZM108</strain>
        <strain evidence="9">ZM114</strain>
        <strain evidence="10">ZM116</strain>
        <strain evidence="11">ZM117</strain>
        <strain evidence="12">ZM118</strain>
        <strain evidence="13">ZM121</strain>
        <strain evidence="14">ZM123</strain>
        <strain evidence="15">ZM128</strain>
        <strain evidence="16">ZM130</strain>
    </source>
</reference>
<evidence type="ECO:0000313" key="33">
    <source>
        <dbReference type="EMBL" id="QLI55420.1"/>
    </source>
</evidence>
<evidence type="ECO:0000313" key="20">
    <source>
        <dbReference type="EMBL" id="QKE51662.1"/>
    </source>
</evidence>
<gene>
    <name evidence="16" type="primary">ORF28</name>
</gene>
<dbReference type="EMBL" id="MT510665">
    <property type="protein sequence ID" value="QLI55954.1"/>
    <property type="molecule type" value="Genomic_DNA"/>
</dbReference>
<proteinExistence type="predicted"/>
<evidence type="ECO:0000313" key="29">
    <source>
        <dbReference type="EMBL" id="QLI55064.1"/>
    </source>
</evidence>
<evidence type="ECO:0000313" key="30">
    <source>
        <dbReference type="EMBL" id="QLI55153.1"/>
    </source>
</evidence>
<organismHost>
    <name type="scientific">Homo sapiens</name>
    <name type="common">Human</name>
    <dbReference type="NCBI Taxonomy" id="9606"/>
</organismHost>
<evidence type="ECO:0000313" key="42">
    <source>
        <dbReference type="EMBL" id="QLI56220.1"/>
    </source>
</evidence>
<keyword evidence="1" id="KW-1133">Transmembrane helix</keyword>
<dbReference type="EMBL" id="MT510655">
    <property type="protein sequence ID" value="QLI55064.1"/>
    <property type="molecule type" value="Genomic_DNA"/>
</dbReference>
<evidence type="ECO:0000313" key="32">
    <source>
        <dbReference type="EMBL" id="QLI55331.1"/>
    </source>
</evidence>
<dbReference type="EMBL" id="MN419227">
    <property type="protein sequence ID" value="QLF97197.1"/>
    <property type="molecule type" value="Genomic_DNA"/>
</dbReference>
<protein>
    <submittedName>
        <fullName evidence="16">ORF28</fullName>
    </submittedName>
</protein>
<evidence type="ECO:0000313" key="14">
    <source>
        <dbReference type="EMBL" id="ALH45234.1"/>
    </source>
</evidence>
<dbReference type="EMBL" id="MT510664">
    <property type="protein sequence ID" value="QLI55865.1"/>
    <property type="molecule type" value="Genomic_DNA"/>
</dbReference>
<dbReference type="EMBL" id="MK876732">
    <property type="protein sequence ID" value="QKE51314.1"/>
    <property type="molecule type" value="Genomic_DNA"/>
</dbReference>
<evidence type="ECO:0000256" key="1">
    <source>
        <dbReference type="SAM" id="Phobius"/>
    </source>
</evidence>
<dbReference type="EMBL" id="KT271456">
    <property type="protein sequence ID" value="ALH44445.1"/>
    <property type="molecule type" value="Genomic_DNA"/>
</dbReference>
<reference evidence="22" key="5">
    <citation type="submission" date="2020-07" db="EMBL/GenBank/DDBJ databases">
        <title>Tumor-specific changes in Kaposi sarcoma-associated herpesvirus genomes in Ugandan adults with Kaposi sarcoma.</title>
        <authorList>
            <person name="Goldman J.D."/>
            <person name="Zhao H."/>
            <person name="Pankow A.P."/>
            <person name="Okuku F."/>
            <person name="Schmitt M.W."/>
            <person name="Chen L.H."/>
            <person name="Hill C.A."/>
            <person name="Casper C."/>
            <person name="Phipps W.T."/>
            <person name="Mullins J.I."/>
        </authorList>
    </citation>
    <scope>NUCLEOTIDE SEQUENCE</scope>
    <source>
        <strain evidence="22">U003-C</strain>
        <strain evidence="23">U003-o1</strain>
        <strain evidence="24">U003-o2</strain>
        <strain evidence="25">U003-o3</strain>
        <strain evidence="37">U004-C</strain>
        <strain evidence="39">U004-D</strain>
        <strain evidence="38">U004-o1</strain>
        <strain evidence="28">U007-B</strain>
        <strain evidence="29">U007-o1</strain>
        <strain evidence="30">U008-B</strain>
        <strain evidence="31">U008-D</strain>
        <strain evidence="32">U008-o1</strain>
        <strain evidence="40">U020-B</strain>
        <strain evidence="41">U020-C</strain>
        <strain evidence="42">U020-o1</strain>
        <strain evidence="43">U023-o1</strain>
        <strain evidence="44">U030-C</strain>
        <strain evidence="26">U032-B</strain>
        <strain evidence="27">U032-o1</strain>
        <strain evidence="33">U034-B</strain>
        <strain evidence="34">U034-C</strain>
        <strain evidence="35">U034-o1</strain>
        <strain evidence="36">U034-o2</strain>
    </source>
</reference>
<evidence type="ECO:0000313" key="25">
    <source>
        <dbReference type="EMBL" id="QLI54708.1"/>
    </source>
</evidence>
<evidence type="ECO:0000313" key="12">
    <source>
        <dbReference type="EMBL" id="ALH45060.1"/>
    </source>
</evidence>
<dbReference type="EMBL" id="MT510658">
    <property type="protein sequence ID" value="QLI55331.1"/>
    <property type="molecule type" value="Genomic_DNA"/>
</dbReference>
<evidence type="ECO:0000313" key="18">
    <source>
        <dbReference type="EMBL" id="QKE51488.1"/>
    </source>
</evidence>
<dbReference type="EMBL" id="MT510654">
    <property type="protein sequence ID" value="QLI54975.1"/>
    <property type="molecule type" value="Genomic_DNA"/>
</dbReference>
<dbReference type="EMBL" id="KT271460">
    <property type="protein sequence ID" value="ALH44796.1"/>
    <property type="molecule type" value="Genomic_DNA"/>
</dbReference>
<evidence type="ECO:0000313" key="31">
    <source>
        <dbReference type="EMBL" id="QLI55242.1"/>
    </source>
</evidence>
<evidence type="ECO:0000313" key="43">
    <source>
        <dbReference type="EMBL" id="QLI56309.1"/>
    </source>
</evidence>
<keyword evidence="1" id="KW-0472">Membrane</keyword>
<dbReference type="EMBL" id="MT510667">
    <property type="protein sequence ID" value="QLI56131.1"/>
    <property type="molecule type" value="Genomic_DNA"/>
</dbReference>
<evidence type="ECO:0000313" key="39">
    <source>
        <dbReference type="EMBL" id="QLI55954.1"/>
    </source>
</evidence>
<evidence type="ECO:0000313" key="34">
    <source>
        <dbReference type="EMBL" id="QLI55509.1"/>
    </source>
</evidence>
<evidence type="ECO:0000313" key="8">
    <source>
        <dbReference type="EMBL" id="ALH44708.1"/>
    </source>
</evidence>
<feature type="transmembrane region" description="Helical" evidence="1">
    <location>
        <begin position="28"/>
        <end position="52"/>
    </location>
</feature>
<dbReference type="EMBL" id="MT510657">
    <property type="protein sequence ID" value="QLI55242.1"/>
    <property type="molecule type" value="Genomic_DNA"/>
</dbReference>
<dbReference type="EMBL" id="MT510656">
    <property type="protein sequence ID" value="QLI55153.1"/>
    <property type="molecule type" value="Genomic_DNA"/>
</dbReference>
<evidence type="ECO:0000313" key="36">
    <source>
        <dbReference type="EMBL" id="QLI55687.1"/>
    </source>
</evidence>
<evidence type="ECO:0000313" key="21">
    <source>
        <dbReference type="EMBL" id="QLF97197.1"/>
    </source>
</evidence>
<dbReference type="EMBL" id="KT271468">
    <property type="protein sequence ID" value="ALH45496.1"/>
    <property type="molecule type" value="Genomic_DNA"/>
</dbReference>
<dbReference type="EMBL" id="MT510666">
    <property type="protein sequence ID" value="QLI56042.1"/>
    <property type="molecule type" value="Genomic_DNA"/>
</dbReference>
<dbReference type="EMBL" id="KT271454">
    <property type="protein sequence ID" value="ALH44269.1"/>
    <property type="molecule type" value="Genomic_DNA"/>
</dbReference>
<dbReference type="EMBL" id="MT510651">
    <property type="protein sequence ID" value="QLI54708.1"/>
    <property type="molecule type" value="Genomic_DNA"/>
</dbReference>
<dbReference type="EMBL" id="KT271463">
    <property type="protein sequence ID" value="ALH45060.1"/>
    <property type="molecule type" value="Genomic_DNA"/>
</dbReference>
<dbReference type="EMBL" id="MT510650">
    <property type="protein sequence ID" value="QLI54619.1"/>
    <property type="molecule type" value="Genomic_DNA"/>
</dbReference>
<evidence type="ECO:0000313" key="3">
    <source>
        <dbReference type="EMBL" id="ALH44269.1"/>
    </source>
</evidence>
<evidence type="ECO:0000313" key="17">
    <source>
        <dbReference type="EMBL" id="QKE51314.1"/>
    </source>
</evidence>
<organism evidence="16">
    <name type="scientific">Human herpesvirus 8</name>
    <name type="common">HHV-8</name>
    <name type="synonym">Kaposi's sarcoma-associated herpesvirus</name>
    <dbReference type="NCBI Taxonomy" id="37296"/>
    <lineage>
        <taxon>Viruses</taxon>
        <taxon>Duplodnaviria</taxon>
        <taxon>Heunggongvirae</taxon>
        <taxon>Peploviricota</taxon>
        <taxon>Herviviricetes</taxon>
        <taxon>Herpesvirales</taxon>
        <taxon>Orthoherpesviridae</taxon>
        <taxon>Gammaherpesvirinae</taxon>
        <taxon>Rhadinovirus</taxon>
        <taxon>Rhadinovirus humangamma8</taxon>
    </lineage>
</organism>
<evidence type="ECO:0000313" key="2">
    <source>
        <dbReference type="EMBL" id="ALH44183.1"/>
    </source>
</evidence>
<evidence type="ECO:0000313" key="28">
    <source>
        <dbReference type="EMBL" id="QLI54975.1"/>
    </source>
</evidence>
<dbReference type="EMBL" id="MK876736">
    <property type="protein sequence ID" value="QKE51662.1"/>
    <property type="molecule type" value="Genomic_DNA"/>
</dbReference>
<evidence type="ECO:0000313" key="37">
    <source>
        <dbReference type="EMBL" id="QLI55776.1"/>
    </source>
</evidence>
<evidence type="ECO:0000313" key="23">
    <source>
        <dbReference type="EMBL" id="QLI54530.1"/>
    </source>
</evidence>
<evidence type="ECO:0000313" key="35">
    <source>
        <dbReference type="EMBL" id="QLI55598.1"/>
    </source>
</evidence>
<dbReference type="EMBL" id="MT510669">
    <property type="protein sequence ID" value="QLI56309.1"/>
    <property type="molecule type" value="Genomic_DNA"/>
</dbReference>
<dbReference type="EMBL" id="KT271457">
    <property type="protein sequence ID" value="ALH44532.1"/>
    <property type="molecule type" value="Genomic_DNA"/>
</dbReference>
<dbReference type="EMBL" id="KT271458">
    <property type="protein sequence ID" value="ALH44620.1"/>
    <property type="molecule type" value="Genomic_DNA"/>
</dbReference>
<dbReference type="EMBL" id="MT510659">
    <property type="protein sequence ID" value="QLI55420.1"/>
    <property type="molecule type" value="Genomic_DNA"/>
</dbReference>
<name>A0A0N9RP66_HHV8</name>
<evidence type="ECO:0000313" key="13">
    <source>
        <dbReference type="EMBL" id="ALH45146.1"/>
    </source>
</evidence>
<dbReference type="EMBL" id="MT510663">
    <property type="protein sequence ID" value="QLI55776.1"/>
    <property type="molecule type" value="Genomic_DNA"/>
</dbReference>
<dbReference type="EMBL" id="KT271464">
    <property type="protein sequence ID" value="ALH45146.1"/>
    <property type="molecule type" value="Genomic_DNA"/>
</dbReference>
<evidence type="ECO:0000313" key="38">
    <source>
        <dbReference type="EMBL" id="QLI55865.1"/>
    </source>
</evidence>
<evidence type="ECO:0000313" key="16">
    <source>
        <dbReference type="EMBL" id="ALH45496.1"/>
    </source>
</evidence>
<evidence type="ECO:0000313" key="40">
    <source>
        <dbReference type="EMBL" id="QLI56042.1"/>
    </source>
</evidence>
<dbReference type="EMBL" id="MT510648">
    <property type="protein sequence ID" value="QLI54441.1"/>
    <property type="molecule type" value="Genomic_DNA"/>
</dbReference>